<dbReference type="Gene3D" id="3.40.710.10">
    <property type="entry name" value="DD-peptidase/beta-lactamase superfamily"/>
    <property type="match status" value="1"/>
</dbReference>
<sequence>MARGAGKRGAVAVAVALLLTAQGCGEENSSMKALQVLKSPTASPAPLDAATMARLDGAVKGVMREAKVPGVIVGFWRPGSDPYVRAFGIADKEENTAMSTDLHMRIGSVTKTFTVTAVLKLVDDGLMGLDDPISDYVGGVPNGDGITLRQLAEMRSGLYNYTEDPAWEKALEKDPRRAWTPRELLDHSFDHPPVFAPGERFQYSNTNTVLLGLAVEKASGRDLQDYLTTEVIEPAGLKDTTFPTNADIPNPHAHGYTAQDESGKVVDATDWDPSWAWAAGAMTSTLGDMKRWAPALAEGALLKPETQVERLNAPASGVPGLRYGLGIFDDHGWLGHNGSIPGYQTVVVQLPEEDATLVVLANTDVPHEGNEVSTLFAQAVTSIVTPEHVYTLPPSPVASPTATATSPTPTATESPTRTATPTRPATPIAPAPRTTPPTSPRTFETPTPATPPTTARPPVTPTVPASPGG</sequence>
<keyword evidence="3" id="KW-0645">Protease</keyword>
<keyword evidence="4" id="KW-1185">Reference proteome</keyword>
<feature type="compositionally biased region" description="Low complexity" evidence="1">
    <location>
        <begin position="398"/>
        <end position="426"/>
    </location>
</feature>
<dbReference type="PANTHER" id="PTHR46825:SF7">
    <property type="entry name" value="D-ALANYL-D-ALANINE CARBOXYPEPTIDASE"/>
    <property type="match status" value="1"/>
</dbReference>
<comment type="caution">
    <text evidence="3">The sequence shown here is derived from an EMBL/GenBank/DDBJ whole genome shotgun (WGS) entry which is preliminary data.</text>
</comment>
<gene>
    <name evidence="3" type="ORF">EDD29_4202</name>
</gene>
<protein>
    <submittedName>
        <fullName evidence="3">D-alanyl-D-alanine carboxypeptidase</fullName>
    </submittedName>
</protein>
<dbReference type="Proteomes" id="UP000272400">
    <property type="component" value="Unassembled WGS sequence"/>
</dbReference>
<dbReference type="InterPro" id="IPR012338">
    <property type="entry name" value="Beta-lactam/transpept-like"/>
</dbReference>
<dbReference type="EMBL" id="RJKE01000001">
    <property type="protein sequence ID" value="ROO86628.1"/>
    <property type="molecule type" value="Genomic_DNA"/>
</dbReference>
<dbReference type="SUPFAM" id="SSF56601">
    <property type="entry name" value="beta-lactamase/transpeptidase-like"/>
    <property type="match status" value="1"/>
</dbReference>
<reference evidence="3 4" key="1">
    <citation type="submission" date="2018-11" db="EMBL/GenBank/DDBJ databases">
        <title>Sequencing the genomes of 1000 actinobacteria strains.</title>
        <authorList>
            <person name="Klenk H.-P."/>
        </authorList>
    </citation>
    <scope>NUCLEOTIDE SEQUENCE [LARGE SCALE GENOMIC DNA]</scope>
    <source>
        <strain evidence="3 4">DSM 44254</strain>
    </source>
</reference>
<feature type="compositionally biased region" description="Pro residues" evidence="1">
    <location>
        <begin position="448"/>
        <end position="461"/>
    </location>
</feature>
<dbReference type="PROSITE" id="PS51257">
    <property type="entry name" value="PROKAR_LIPOPROTEIN"/>
    <property type="match status" value="1"/>
</dbReference>
<dbReference type="GO" id="GO:0004180">
    <property type="term" value="F:carboxypeptidase activity"/>
    <property type="evidence" value="ECO:0007669"/>
    <property type="project" value="UniProtKB-KW"/>
</dbReference>
<evidence type="ECO:0000256" key="1">
    <source>
        <dbReference type="SAM" id="MobiDB-lite"/>
    </source>
</evidence>
<dbReference type="InterPro" id="IPR001466">
    <property type="entry name" value="Beta-lactam-related"/>
</dbReference>
<organism evidence="3 4">
    <name type="scientific">Actinocorallia herbida</name>
    <dbReference type="NCBI Taxonomy" id="58109"/>
    <lineage>
        <taxon>Bacteria</taxon>
        <taxon>Bacillati</taxon>
        <taxon>Actinomycetota</taxon>
        <taxon>Actinomycetes</taxon>
        <taxon>Streptosporangiales</taxon>
        <taxon>Thermomonosporaceae</taxon>
        <taxon>Actinocorallia</taxon>
    </lineage>
</organism>
<dbReference type="OrthoDB" id="3174977at2"/>
<evidence type="ECO:0000313" key="4">
    <source>
        <dbReference type="Proteomes" id="UP000272400"/>
    </source>
</evidence>
<keyword evidence="3" id="KW-0121">Carboxypeptidase</keyword>
<evidence type="ECO:0000259" key="2">
    <source>
        <dbReference type="Pfam" id="PF00144"/>
    </source>
</evidence>
<keyword evidence="3" id="KW-0378">Hydrolase</keyword>
<name>A0A3N1D0Q5_9ACTN</name>
<feature type="region of interest" description="Disordered" evidence="1">
    <location>
        <begin position="394"/>
        <end position="469"/>
    </location>
</feature>
<proteinExistence type="predicted"/>
<dbReference type="AlphaFoldDB" id="A0A3N1D0Q5"/>
<dbReference type="PANTHER" id="PTHR46825">
    <property type="entry name" value="D-ALANYL-D-ALANINE-CARBOXYPEPTIDASE/ENDOPEPTIDASE AMPH"/>
    <property type="match status" value="1"/>
</dbReference>
<feature type="compositionally biased region" description="Pro residues" evidence="1">
    <location>
        <begin position="427"/>
        <end position="439"/>
    </location>
</feature>
<dbReference type="InterPro" id="IPR050491">
    <property type="entry name" value="AmpC-like"/>
</dbReference>
<feature type="domain" description="Beta-lactamase-related" evidence="2">
    <location>
        <begin position="56"/>
        <end position="371"/>
    </location>
</feature>
<accession>A0A3N1D0Q5</accession>
<evidence type="ECO:0000313" key="3">
    <source>
        <dbReference type="EMBL" id="ROO86628.1"/>
    </source>
</evidence>
<dbReference type="Pfam" id="PF00144">
    <property type="entry name" value="Beta-lactamase"/>
    <property type="match status" value="1"/>
</dbReference>
<dbReference type="RefSeq" id="WP_123666010.1">
    <property type="nucleotide sequence ID" value="NZ_RJKE01000001.1"/>
</dbReference>